<dbReference type="Gene3D" id="3.20.20.140">
    <property type="entry name" value="Metal-dependent hydrolases"/>
    <property type="match status" value="1"/>
</dbReference>
<dbReference type="InterPro" id="IPR032465">
    <property type="entry name" value="ACMSD"/>
</dbReference>
<feature type="domain" description="Amidohydrolase-related" evidence="2">
    <location>
        <begin position="45"/>
        <end position="240"/>
    </location>
</feature>
<dbReference type="AlphaFoldDB" id="A0A2V2FUK3"/>
<organism evidence="4 5">
    <name type="scientific">Dielma fastidiosa</name>
    <dbReference type="NCBI Taxonomy" id="1034346"/>
    <lineage>
        <taxon>Bacteria</taxon>
        <taxon>Bacillati</taxon>
        <taxon>Bacillota</taxon>
        <taxon>Erysipelotrichia</taxon>
        <taxon>Erysipelotrichales</taxon>
        <taxon>Erysipelotrichaceae</taxon>
        <taxon>Dielma</taxon>
    </lineage>
</organism>
<evidence type="ECO:0000259" key="2">
    <source>
        <dbReference type="Pfam" id="PF04909"/>
    </source>
</evidence>
<gene>
    <name evidence="4" type="ORF">DES51_103158</name>
    <name evidence="3" type="ORF">MQE39_00830</name>
</gene>
<protein>
    <submittedName>
        <fullName evidence="3">Amidohydrolase</fullName>
    </submittedName>
</protein>
<dbReference type="EMBL" id="JALDAW010000002">
    <property type="protein sequence ID" value="MDY5166669.1"/>
    <property type="molecule type" value="Genomic_DNA"/>
</dbReference>
<proteinExistence type="predicted"/>
<dbReference type="SUPFAM" id="SSF51556">
    <property type="entry name" value="Metallo-dependent hydrolases"/>
    <property type="match status" value="1"/>
</dbReference>
<dbReference type="RefSeq" id="WP_022938324.1">
    <property type="nucleotide sequence ID" value="NZ_BAABZA010000008.1"/>
</dbReference>
<dbReference type="GO" id="GO:0019748">
    <property type="term" value="P:secondary metabolic process"/>
    <property type="evidence" value="ECO:0007669"/>
    <property type="project" value="TreeGrafter"/>
</dbReference>
<accession>A0A2V2FUK3</accession>
<dbReference type="Pfam" id="PF04909">
    <property type="entry name" value="Amidohydro_2"/>
    <property type="match status" value="1"/>
</dbReference>
<dbReference type="STRING" id="1034346.GCA_000313565_02020"/>
<reference evidence="3" key="2">
    <citation type="submission" date="2022-03" db="EMBL/GenBank/DDBJ databases">
        <title>First case of bacteraemia caused by Dielma fastidiosa in a patient hospitalised with diverticulitis.</title>
        <authorList>
            <person name="Forman-Ankjaer B."/>
            <person name="Hvid-Jensen F."/>
            <person name="Kobel C.M."/>
            <person name="Greve T."/>
        </authorList>
    </citation>
    <scope>NUCLEOTIDE SEQUENCE</scope>
    <source>
        <strain evidence="3">AUH_DF_2021</strain>
    </source>
</reference>
<evidence type="ECO:0000313" key="3">
    <source>
        <dbReference type="EMBL" id="MDY5166669.1"/>
    </source>
</evidence>
<dbReference type="InterPro" id="IPR032466">
    <property type="entry name" value="Metal_Hydrolase"/>
</dbReference>
<dbReference type="Proteomes" id="UP000247612">
    <property type="component" value="Unassembled WGS sequence"/>
</dbReference>
<dbReference type="GeneID" id="94441505"/>
<dbReference type="GO" id="GO:0016787">
    <property type="term" value="F:hydrolase activity"/>
    <property type="evidence" value="ECO:0007669"/>
    <property type="project" value="InterPro"/>
</dbReference>
<keyword evidence="5" id="KW-1185">Reference proteome</keyword>
<dbReference type="Proteomes" id="UP001276902">
    <property type="component" value="Unassembled WGS sequence"/>
</dbReference>
<evidence type="ECO:0000313" key="5">
    <source>
        <dbReference type="Proteomes" id="UP000247612"/>
    </source>
</evidence>
<comment type="caution">
    <text evidence="4">The sequence shown here is derived from an EMBL/GenBank/DDBJ whole genome shotgun (WGS) entry which is preliminary data.</text>
</comment>
<reference evidence="4 5" key="1">
    <citation type="submission" date="2018-05" db="EMBL/GenBank/DDBJ databases">
        <title>Genomic Encyclopedia of Type Strains, Phase IV (KMG-IV): sequencing the most valuable type-strain genomes for metagenomic binning, comparative biology and taxonomic classification.</title>
        <authorList>
            <person name="Goeker M."/>
        </authorList>
    </citation>
    <scope>NUCLEOTIDE SEQUENCE [LARGE SCALE GENOMIC DNA]</scope>
    <source>
        <strain evidence="4 5">JC118</strain>
    </source>
</reference>
<keyword evidence="1" id="KW-0456">Lyase</keyword>
<dbReference type="PANTHER" id="PTHR21240">
    <property type="entry name" value="2-AMINO-3-CARBOXYLMUCONATE-6-SEMIALDEHYDE DECARBOXYLASE"/>
    <property type="match status" value="1"/>
</dbReference>
<dbReference type="PANTHER" id="PTHR21240:SF28">
    <property type="entry name" value="ISO-OROTATE DECARBOXYLASE (EUROFUNG)"/>
    <property type="match status" value="1"/>
</dbReference>
<sequence>MIMYDIHGHMGKTSSGDLNSADDLIKDMDHYGIAKIGISSLSGTVNRIQNDLVYEAHLQYPDRIYPYAFINPKAPDALQEIDLCLGERKYKAVKFHSWKNGYYADNTPQLEEVLTRIEQYGVHVQTHVGTSPLSTPFAWIRYAKKHPNLRFVFTHMGCREFAYSVIEAVRDIPNIYLETSVVYEADVLKKVKDCVGSKRIVFGTDWPYKSVECEIQKIYQMGFTEAELEDVFYKNAEQLWTIKGGSKNEH</sequence>
<dbReference type="OrthoDB" id="9771932at2"/>
<dbReference type="GO" id="GO:0016831">
    <property type="term" value="F:carboxy-lyase activity"/>
    <property type="evidence" value="ECO:0007669"/>
    <property type="project" value="InterPro"/>
</dbReference>
<dbReference type="InterPro" id="IPR006680">
    <property type="entry name" value="Amidohydro-rel"/>
</dbReference>
<evidence type="ECO:0000256" key="1">
    <source>
        <dbReference type="ARBA" id="ARBA00023239"/>
    </source>
</evidence>
<evidence type="ECO:0000313" key="4">
    <source>
        <dbReference type="EMBL" id="PXX80563.1"/>
    </source>
</evidence>
<name>A0A2V2FUK3_9FIRM</name>
<dbReference type="GO" id="GO:0005737">
    <property type="term" value="C:cytoplasm"/>
    <property type="evidence" value="ECO:0007669"/>
    <property type="project" value="TreeGrafter"/>
</dbReference>
<dbReference type="EMBL" id="QJKH01000003">
    <property type="protein sequence ID" value="PXX80563.1"/>
    <property type="molecule type" value="Genomic_DNA"/>
</dbReference>